<keyword evidence="2" id="KW-1003">Cell membrane</keyword>
<keyword evidence="9" id="KW-0325">Glycoprotein</keyword>
<evidence type="ECO:0000256" key="7">
    <source>
        <dbReference type="ARBA" id="ARBA00023136"/>
    </source>
</evidence>
<dbReference type="InterPro" id="IPR036179">
    <property type="entry name" value="Ig-like_dom_sf"/>
</dbReference>
<dbReference type="GO" id="GO:0032396">
    <property type="term" value="F:inhibitory MHC class I receptor activity"/>
    <property type="evidence" value="ECO:0007669"/>
    <property type="project" value="TreeGrafter"/>
</dbReference>
<keyword evidence="6" id="KW-1133">Transmembrane helix</keyword>
<dbReference type="FunFam" id="2.60.40.10:FF:000049">
    <property type="entry name" value="Leukocyte immunoglobulin-like receptor subfamily B member 1"/>
    <property type="match status" value="2"/>
</dbReference>
<dbReference type="SUPFAM" id="SSF48726">
    <property type="entry name" value="Immunoglobulin"/>
    <property type="match status" value="2"/>
</dbReference>
<evidence type="ECO:0000256" key="3">
    <source>
        <dbReference type="ARBA" id="ARBA00022692"/>
    </source>
</evidence>
<evidence type="ECO:0000256" key="5">
    <source>
        <dbReference type="ARBA" id="ARBA00022737"/>
    </source>
</evidence>
<dbReference type="GO" id="GO:0005886">
    <property type="term" value="C:plasma membrane"/>
    <property type="evidence" value="ECO:0007669"/>
    <property type="project" value="UniProtKB-SubCell"/>
</dbReference>
<evidence type="ECO:0000313" key="12">
    <source>
        <dbReference type="RefSeq" id="XP_021090982.1"/>
    </source>
</evidence>
<dbReference type="Gene3D" id="2.60.40.10">
    <property type="entry name" value="Immunoglobulins"/>
    <property type="match status" value="2"/>
</dbReference>
<dbReference type="PANTHER" id="PTHR11738">
    <property type="entry name" value="MHC CLASS I NK CELL RECEPTOR"/>
    <property type="match status" value="1"/>
</dbReference>
<keyword evidence="7" id="KW-0472">Membrane</keyword>
<dbReference type="PANTHER" id="PTHR11738:SF179">
    <property type="entry name" value="LEUKOCYTE IMMUNOGLOBULIN-LIKE RECEPTOR SUBFAMILY A MEMBER 5"/>
    <property type="match status" value="1"/>
</dbReference>
<protein>
    <submittedName>
        <fullName evidence="12">Leukocyte immunoglobulin-like receptor subfamily A member 5</fullName>
    </submittedName>
</protein>
<dbReference type="AlphaFoldDB" id="A0A3Q0DD14"/>
<dbReference type="GO" id="GO:0002764">
    <property type="term" value="P:immune response-regulating signaling pathway"/>
    <property type="evidence" value="ECO:0007669"/>
    <property type="project" value="TreeGrafter"/>
</dbReference>
<dbReference type="KEGG" id="maua:110343533"/>
<organism evidence="11 12">
    <name type="scientific">Mesocricetus auratus</name>
    <name type="common">Golden hamster</name>
    <dbReference type="NCBI Taxonomy" id="10036"/>
    <lineage>
        <taxon>Eukaryota</taxon>
        <taxon>Metazoa</taxon>
        <taxon>Chordata</taxon>
        <taxon>Craniata</taxon>
        <taxon>Vertebrata</taxon>
        <taxon>Euteleostomi</taxon>
        <taxon>Mammalia</taxon>
        <taxon>Eutheria</taxon>
        <taxon>Euarchontoglires</taxon>
        <taxon>Glires</taxon>
        <taxon>Rodentia</taxon>
        <taxon>Myomorpha</taxon>
        <taxon>Muroidea</taxon>
        <taxon>Cricetidae</taxon>
        <taxon>Cricetinae</taxon>
        <taxon>Mesocricetus</taxon>
    </lineage>
</organism>
<evidence type="ECO:0000256" key="6">
    <source>
        <dbReference type="ARBA" id="ARBA00022989"/>
    </source>
</evidence>
<dbReference type="InterPro" id="IPR013783">
    <property type="entry name" value="Ig-like_fold"/>
</dbReference>
<keyword evidence="5" id="KW-0677">Repeat</keyword>
<keyword evidence="8" id="KW-1015">Disulfide bond</keyword>
<evidence type="ECO:0000313" key="11">
    <source>
        <dbReference type="Proteomes" id="UP000886700"/>
    </source>
</evidence>
<dbReference type="GO" id="GO:0019221">
    <property type="term" value="P:cytokine-mediated signaling pathway"/>
    <property type="evidence" value="ECO:0007669"/>
    <property type="project" value="TreeGrafter"/>
</dbReference>
<keyword evidence="10" id="KW-0393">Immunoglobulin domain</keyword>
<comment type="subcellular location">
    <subcellularLocation>
        <location evidence="1">Cell membrane</location>
        <topology evidence="1">Single-pass membrane protein</topology>
    </subcellularLocation>
</comment>
<evidence type="ECO:0000256" key="1">
    <source>
        <dbReference type="ARBA" id="ARBA00004162"/>
    </source>
</evidence>
<evidence type="ECO:0000256" key="9">
    <source>
        <dbReference type="ARBA" id="ARBA00023180"/>
    </source>
</evidence>
<sequence length="311" mass="34035">MVSFICGFEPVRGNTVITILTVLFCSGNFPPCLNLNPGTTTVAKGTLPPPILWAEPGSIISWGKSVTILCQGILQAQEYYLDKEGRTSRLYRQTLMEPGGKAMFPILFVTELHAGEYRCYYESPAGFSEHSDMLELVVTDVYSKPSLSALPSSVVTPGGNVTFQCVSWLGFGTFVLTEEGENNLSWTHKAQRHPNGHMQALFPVGPISPSHRRKFRCYGYDKSNAQVWSAPSDPLELTISGMDEFTSPSANMSDPRTGSSLQDHTVETLTRIALGSLVLVVLGIFLFEAQHSPSQEVNNGDGCTHLRVVVQ</sequence>
<dbReference type="GeneID" id="110343533"/>
<name>A0A3Q0DD14_MESAU</name>
<dbReference type="Proteomes" id="UP000886700">
    <property type="component" value="Unplaced"/>
</dbReference>
<evidence type="ECO:0000256" key="10">
    <source>
        <dbReference type="ARBA" id="ARBA00023319"/>
    </source>
</evidence>
<evidence type="ECO:0000256" key="4">
    <source>
        <dbReference type="ARBA" id="ARBA00022729"/>
    </source>
</evidence>
<dbReference type="InterPro" id="IPR050412">
    <property type="entry name" value="Ig-like_Receptors_ImmuneReg"/>
</dbReference>
<dbReference type="OrthoDB" id="9808644at2759"/>
<keyword evidence="11" id="KW-1185">Reference proteome</keyword>
<proteinExistence type="predicted"/>
<evidence type="ECO:0000256" key="8">
    <source>
        <dbReference type="ARBA" id="ARBA00023157"/>
    </source>
</evidence>
<dbReference type="RefSeq" id="XP_021090982.1">
    <property type="nucleotide sequence ID" value="XM_021235323.2"/>
</dbReference>
<keyword evidence="4" id="KW-0732">Signal</keyword>
<accession>A0A3Q0DD14</accession>
<evidence type="ECO:0000256" key="2">
    <source>
        <dbReference type="ARBA" id="ARBA00022475"/>
    </source>
</evidence>
<reference evidence="12" key="1">
    <citation type="submission" date="2025-08" db="UniProtKB">
        <authorList>
            <consortium name="RefSeq"/>
        </authorList>
    </citation>
    <scope>IDENTIFICATION</scope>
    <source>
        <tissue evidence="12">Liver</tissue>
    </source>
</reference>
<keyword evidence="3" id="KW-0812">Transmembrane</keyword>
<gene>
    <name evidence="12" type="primary">LOC110343533</name>
</gene>